<dbReference type="InterPro" id="IPR027417">
    <property type="entry name" value="P-loop_NTPase"/>
</dbReference>
<evidence type="ECO:0000256" key="4">
    <source>
        <dbReference type="SAM" id="MobiDB-lite"/>
    </source>
</evidence>
<keyword evidence="1" id="KW-0547">Nucleotide-binding</keyword>
<reference evidence="6 7" key="1">
    <citation type="journal article" date="2008" name="Int. J. Syst. Evol. Microbiol.">
        <title>Nocardioides daphniae sp. nov., isolated from Daphnia cucullata (Crustacea: Cladocera).</title>
        <authorList>
            <person name="Toth E.M."/>
            <person name="Keki Z."/>
            <person name="Homonnay Z.G."/>
            <person name="Borsodi A.K."/>
            <person name="Marialigeti K."/>
            <person name="Schumann P."/>
        </authorList>
    </citation>
    <scope>NUCLEOTIDE SEQUENCE [LARGE SCALE GENOMIC DNA]</scope>
    <source>
        <strain evidence="6 7">JCM 16608</strain>
    </source>
</reference>
<feature type="region of interest" description="Disordered" evidence="4">
    <location>
        <begin position="17"/>
        <end position="45"/>
    </location>
</feature>
<dbReference type="Pfam" id="PF19263">
    <property type="entry name" value="DUF5906"/>
    <property type="match status" value="1"/>
</dbReference>
<sequence>MRSHCLLIGCSARKRSMLPTTAGSSDEPRKEDGDHAVRGRRPERVRRPVLRCPADRRSNEGRCCMTNGNGIPPTASGVPADVLWVVQKIGWPVFPVYEIERGRCACGKIDCKSPGKHPRSQNGVGDATTDMTKIETWAARFPQANWAASPVGGVVVDIDPRNGGFDSMGEWDVSLPHTTTVLTGGGGKHLYFLLPEGVTVGNRNNWLPGVDAKTVGGYVLLPGSNHTSGGVYQWQTQCEPVPAPDGLIAALRERKGLGLPGTDVLLDGVPDGQRDDMIFRACCRWWRQFRHHEDNGLSAVTARALEMGRRCEPPFSDKEIATKVKSAARYALEEPRFRHTDDGNAQLYAEQHAGSLKFTNDSKTWFAWDGRRWVRDADLTALHRARLTARSLVDYAMDLNSEDAGRGAAIGWARTSLNSGRIKAMPELAKSDERIHAKNADFDARPDLLNTPTGVVDLRTGKLLPHDRDQLHSKMTTVGYDPDASTEWWESFVHWAMVGRPDLIEFLQRSVGYALTGETSEQAIWLHHGGGANGKSTFVEAISGVIGDYAATADPELLTGGHTTGLADLHGKRFVALSEVKEGAKVDEQRFKMLSGEDKIKARFLYKDFFEFKSTATIFWAMNHLPKIGDDTYGMWRRIFAMPWDATLPREQQKKGVADWAIKTHGAGILKWAVQGAVEWYASGLVVPADVQRKTEAYKNREDTMSSFYAEHFVKEVDAKMPATDVVAAYNSWCRSEGVTDKERLGSTTVKRKFEERLGLERKRIMIDGQKVAGYEGYRAVGLDAVRSWS</sequence>
<dbReference type="Proteomes" id="UP000297025">
    <property type="component" value="Chromosome"/>
</dbReference>
<dbReference type="InterPro" id="IPR014015">
    <property type="entry name" value="Helicase_SF3_DNA-vir"/>
</dbReference>
<dbReference type="CDD" id="cd04859">
    <property type="entry name" value="Prim_Pol"/>
    <property type="match status" value="1"/>
</dbReference>
<organism evidence="6 7">
    <name type="scientific">Nocardioides daphniae</name>
    <dbReference type="NCBI Taxonomy" id="402297"/>
    <lineage>
        <taxon>Bacteria</taxon>
        <taxon>Bacillati</taxon>
        <taxon>Actinomycetota</taxon>
        <taxon>Actinomycetes</taxon>
        <taxon>Propionibacteriales</taxon>
        <taxon>Nocardioidaceae</taxon>
        <taxon>Nocardioides</taxon>
    </lineage>
</organism>
<dbReference type="Gene3D" id="3.40.50.300">
    <property type="entry name" value="P-loop containing nucleotide triphosphate hydrolases"/>
    <property type="match status" value="1"/>
</dbReference>
<gene>
    <name evidence="6" type="ORF">E2C04_04765</name>
</gene>
<dbReference type="SMART" id="SM00942">
    <property type="entry name" value="PriCT_1"/>
    <property type="match status" value="1"/>
</dbReference>
<dbReference type="KEGG" id="ndp:E2C04_04765"/>
<dbReference type="SUPFAM" id="SSF52540">
    <property type="entry name" value="P-loop containing nucleoside triphosphate hydrolases"/>
    <property type="match status" value="1"/>
</dbReference>
<dbReference type="GO" id="GO:0016787">
    <property type="term" value="F:hydrolase activity"/>
    <property type="evidence" value="ECO:0007669"/>
    <property type="project" value="UniProtKB-KW"/>
</dbReference>
<dbReference type="Pfam" id="PF08708">
    <property type="entry name" value="PriCT_1"/>
    <property type="match status" value="1"/>
</dbReference>
<dbReference type="PROSITE" id="PS51206">
    <property type="entry name" value="SF3_HELICASE_1"/>
    <property type="match status" value="1"/>
</dbReference>
<dbReference type="InterPro" id="IPR051620">
    <property type="entry name" value="ORF904-like_C"/>
</dbReference>
<dbReference type="SMART" id="SM00943">
    <property type="entry name" value="Prim-Pol"/>
    <property type="match status" value="1"/>
</dbReference>
<protein>
    <recommendedName>
        <fullName evidence="5">SF3 helicase domain-containing protein</fullName>
    </recommendedName>
</protein>
<keyword evidence="2" id="KW-0378">Hydrolase</keyword>
<dbReference type="Pfam" id="PF08706">
    <property type="entry name" value="D5_N"/>
    <property type="match status" value="1"/>
</dbReference>
<dbReference type="NCBIfam" id="TIGR01613">
    <property type="entry name" value="primase_Cterm"/>
    <property type="match status" value="1"/>
</dbReference>
<dbReference type="SMART" id="SM00885">
    <property type="entry name" value="D5_N"/>
    <property type="match status" value="1"/>
</dbReference>
<evidence type="ECO:0000256" key="3">
    <source>
        <dbReference type="ARBA" id="ARBA00022840"/>
    </source>
</evidence>
<dbReference type="AlphaFoldDB" id="A0A4P7U980"/>
<dbReference type="InterPro" id="IPR006500">
    <property type="entry name" value="Helicase_put_C_phage/plasmid"/>
</dbReference>
<dbReference type="EMBL" id="CP038462">
    <property type="protein sequence ID" value="QCC76703.1"/>
    <property type="molecule type" value="Genomic_DNA"/>
</dbReference>
<feature type="compositionally biased region" description="Basic and acidic residues" evidence="4">
    <location>
        <begin position="26"/>
        <end position="45"/>
    </location>
</feature>
<dbReference type="InterPro" id="IPR014820">
    <property type="entry name" value="PriCT_1"/>
</dbReference>
<dbReference type="InterPro" id="IPR015330">
    <property type="entry name" value="DNA_primase/pol_bifunc_N"/>
</dbReference>
<evidence type="ECO:0000313" key="7">
    <source>
        <dbReference type="Proteomes" id="UP000297025"/>
    </source>
</evidence>
<evidence type="ECO:0000259" key="5">
    <source>
        <dbReference type="PROSITE" id="PS51206"/>
    </source>
</evidence>
<evidence type="ECO:0000256" key="1">
    <source>
        <dbReference type="ARBA" id="ARBA00022741"/>
    </source>
</evidence>
<evidence type="ECO:0000313" key="6">
    <source>
        <dbReference type="EMBL" id="QCC76703.1"/>
    </source>
</evidence>
<dbReference type="PANTHER" id="PTHR35372">
    <property type="entry name" value="ATP BINDING PROTEIN-RELATED"/>
    <property type="match status" value="1"/>
</dbReference>
<dbReference type="SUPFAM" id="SSF56747">
    <property type="entry name" value="Prim-pol domain"/>
    <property type="match status" value="1"/>
</dbReference>
<dbReference type="InterPro" id="IPR014818">
    <property type="entry name" value="Phage/plasmid_primase_P4_C"/>
</dbReference>
<dbReference type="PANTHER" id="PTHR35372:SF2">
    <property type="entry name" value="SF3 HELICASE DOMAIN-CONTAINING PROTEIN"/>
    <property type="match status" value="1"/>
</dbReference>
<feature type="domain" description="SF3 helicase" evidence="5">
    <location>
        <begin position="502"/>
        <end position="657"/>
    </location>
</feature>
<accession>A0A4P7U980</accession>
<name>A0A4P7U980_9ACTN</name>
<proteinExistence type="predicted"/>
<dbReference type="GO" id="GO:0005524">
    <property type="term" value="F:ATP binding"/>
    <property type="evidence" value="ECO:0007669"/>
    <property type="project" value="UniProtKB-KW"/>
</dbReference>
<keyword evidence="3" id="KW-0067">ATP-binding</keyword>
<dbReference type="Pfam" id="PF09250">
    <property type="entry name" value="Prim-Pol"/>
    <property type="match status" value="1"/>
</dbReference>
<dbReference type="InterPro" id="IPR045455">
    <property type="entry name" value="NrS-1_pol-like_helicase"/>
</dbReference>
<evidence type="ECO:0000256" key="2">
    <source>
        <dbReference type="ARBA" id="ARBA00022801"/>
    </source>
</evidence>